<evidence type="ECO:0000259" key="2">
    <source>
        <dbReference type="Pfam" id="PF00079"/>
    </source>
</evidence>
<dbReference type="GO" id="GO:0005615">
    <property type="term" value="C:extracellular space"/>
    <property type="evidence" value="ECO:0007669"/>
    <property type="project" value="InterPro"/>
</dbReference>
<evidence type="ECO:0000313" key="3">
    <source>
        <dbReference type="EMBL" id="KAB0340128.1"/>
    </source>
</evidence>
<keyword evidence="4" id="KW-1185">Reference proteome</keyword>
<dbReference type="AlphaFoldDB" id="A0A643ATI3"/>
<comment type="similarity">
    <text evidence="1">Belongs to the serpin family. Ov-serpin subfamily.</text>
</comment>
<feature type="domain" description="Serpin" evidence="2">
    <location>
        <begin position="7"/>
        <end position="66"/>
    </location>
</feature>
<dbReference type="InterPro" id="IPR036186">
    <property type="entry name" value="Serpin_sf"/>
</dbReference>
<dbReference type="OrthoDB" id="9681056at2759"/>
<dbReference type="InterPro" id="IPR023796">
    <property type="entry name" value="Serpin_dom"/>
</dbReference>
<accession>A0A643ATI3</accession>
<protein>
    <recommendedName>
        <fullName evidence="2">Serpin domain-containing protein</fullName>
    </recommendedName>
</protein>
<dbReference type="SUPFAM" id="SSF56574">
    <property type="entry name" value="Serpins"/>
    <property type="match status" value="1"/>
</dbReference>
<reference evidence="3 4" key="1">
    <citation type="journal article" date="2019" name="PLoS ONE">
        <title>Genomic analyses reveal an absence of contemporary introgressive admixture between fin whales and blue whales, despite known hybrids.</title>
        <authorList>
            <person name="Westbury M.V."/>
            <person name="Petersen B."/>
            <person name="Lorenzen E.D."/>
        </authorList>
    </citation>
    <scope>NUCLEOTIDE SEQUENCE [LARGE SCALE GENOMIC DNA]</scope>
    <source>
        <strain evidence="3">FinWhale-01</strain>
    </source>
</reference>
<sequence>MSSLSEGINHFAVDLFQQIRQSGRENIFFCPLSIMSALAMTSLGARENTASQIQKVLHFNEITENKKGGTTVD</sequence>
<feature type="non-terminal residue" evidence="3">
    <location>
        <position position="73"/>
    </location>
</feature>
<dbReference type="PANTHER" id="PTHR11461">
    <property type="entry name" value="SERINE PROTEASE INHIBITOR, SERPIN"/>
    <property type="match status" value="1"/>
</dbReference>
<dbReference type="Pfam" id="PF00079">
    <property type="entry name" value="Serpin"/>
    <property type="match status" value="1"/>
</dbReference>
<dbReference type="Proteomes" id="UP000437017">
    <property type="component" value="Unassembled WGS sequence"/>
</dbReference>
<dbReference type="InterPro" id="IPR000215">
    <property type="entry name" value="Serpin_fam"/>
</dbReference>
<dbReference type="Gene3D" id="3.30.497.10">
    <property type="entry name" value="Antithrombin, subunit I, domain 2"/>
    <property type="match status" value="1"/>
</dbReference>
<proteinExistence type="inferred from homology"/>
<dbReference type="PANTHER" id="PTHR11461:SF186">
    <property type="entry name" value="SERPIN B4"/>
    <property type="match status" value="1"/>
</dbReference>
<dbReference type="InterPro" id="IPR042178">
    <property type="entry name" value="Serpin_sf_1"/>
</dbReference>
<organism evidence="3 4">
    <name type="scientific">Balaenoptera physalus</name>
    <name type="common">Fin whale</name>
    <name type="synonym">Balaena physalus</name>
    <dbReference type="NCBI Taxonomy" id="9770"/>
    <lineage>
        <taxon>Eukaryota</taxon>
        <taxon>Metazoa</taxon>
        <taxon>Chordata</taxon>
        <taxon>Craniata</taxon>
        <taxon>Vertebrata</taxon>
        <taxon>Euteleostomi</taxon>
        <taxon>Mammalia</taxon>
        <taxon>Eutheria</taxon>
        <taxon>Laurasiatheria</taxon>
        <taxon>Artiodactyla</taxon>
        <taxon>Whippomorpha</taxon>
        <taxon>Cetacea</taxon>
        <taxon>Mysticeti</taxon>
        <taxon>Balaenopteridae</taxon>
        <taxon>Balaenoptera</taxon>
    </lineage>
</organism>
<name>A0A643ATI3_BALPH</name>
<dbReference type="GO" id="GO:0004867">
    <property type="term" value="F:serine-type endopeptidase inhibitor activity"/>
    <property type="evidence" value="ECO:0007669"/>
    <property type="project" value="InterPro"/>
</dbReference>
<evidence type="ECO:0000313" key="4">
    <source>
        <dbReference type="Proteomes" id="UP000437017"/>
    </source>
</evidence>
<gene>
    <name evidence="3" type="ORF">E2I00_010250</name>
</gene>
<dbReference type="EMBL" id="SGJD01040328">
    <property type="protein sequence ID" value="KAB0340128.1"/>
    <property type="molecule type" value="Genomic_DNA"/>
</dbReference>
<evidence type="ECO:0000256" key="1">
    <source>
        <dbReference type="ARBA" id="ARBA00006426"/>
    </source>
</evidence>
<comment type="caution">
    <text evidence="3">The sequence shown here is derived from an EMBL/GenBank/DDBJ whole genome shotgun (WGS) entry which is preliminary data.</text>
</comment>